<feature type="region of interest" description="Disordered" evidence="1">
    <location>
        <begin position="1"/>
        <end position="20"/>
    </location>
</feature>
<dbReference type="InterPro" id="IPR009057">
    <property type="entry name" value="Homeodomain-like_sf"/>
</dbReference>
<gene>
    <name evidence="3" type="ORF">BCR37DRAFT_369870</name>
</gene>
<evidence type="ECO:0000313" key="3">
    <source>
        <dbReference type="EMBL" id="ORY80020.1"/>
    </source>
</evidence>
<protein>
    <recommendedName>
        <fullName evidence="2">Myb-like domain-containing protein</fullName>
    </recommendedName>
</protein>
<evidence type="ECO:0000259" key="2">
    <source>
        <dbReference type="SMART" id="SM00717"/>
    </source>
</evidence>
<comment type="caution">
    <text evidence="3">The sequence shown here is derived from an EMBL/GenBank/DDBJ whole genome shotgun (WGS) entry which is preliminary data.</text>
</comment>
<dbReference type="InterPro" id="IPR039467">
    <property type="entry name" value="TFIIIB_B''_Myb"/>
</dbReference>
<sequence>MADLCKGSGRGQKSSKFAKFEEIIAERKRDKKLGRKEQAPAPRELPVHNDPGSVIKTRVVNGEIVLDPESLTVDRSQRLADLDGPREVVDVDDMKRRVNSASHGKPIGKVRWDDTATEQFYTALSQWGTDFEMIAQMFPSRDRKQIKSKFTLEERRNPHLITRALIRKKPVDMEVYAKQSAKTFRPIEELEAELQQLRDRYEEERQASMKEAEQRKQEMQSQAQAMPALPEKRKSRRLRAGDDGVELLGTIEEVEDAAKLQARHEDDDDEDD</sequence>
<proteinExistence type="predicted"/>
<dbReference type="Gene3D" id="1.10.10.60">
    <property type="entry name" value="Homeodomain-like"/>
    <property type="match status" value="1"/>
</dbReference>
<evidence type="ECO:0000256" key="1">
    <source>
        <dbReference type="SAM" id="MobiDB-lite"/>
    </source>
</evidence>
<evidence type="ECO:0000313" key="4">
    <source>
        <dbReference type="Proteomes" id="UP000193685"/>
    </source>
</evidence>
<dbReference type="OMA" id="TSHYTHV"/>
<dbReference type="PANTHER" id="PTHR22929:SF0">
    <property type="entry name" value="TRANSCRIPTION FACTOR TFIIIB COMPONENT B'' HOMOLOG"/>
    <property type="match status" value="1"/>
</dbReference>
<dbReference type="AlphaFoldDB" id="A0A1Y2F7X9"/>
<feature type="compositionally biased region" description="Basic and acidic residues" evidence="1">
    <location>
        <begin position="256"/>
        <end position="265"/>
    </location>
</feature>
<feature type="domain" description="Myb-like" evidence="2">
    <location>
        <begin position="108"/>
        <end position="156"/>
    </location>
</feature>
<dbReference type="EMBL" id="MCFI01000014">
    <property type="protein sequence ID" value="ORY80020.1"/>
    <property type="molecule type" value="Genomic_DNA"/>
</dbReference>
<keyword evidence="4" id="KW-1185">Reference proteome</keyword>
<organism evidence="3 4">
    <name type="scientific">Protomyces lactucae-debilis</name>
    <dbReference type="NCBI Taxonomy" id="2754530"/>
    <lineage>
        <taxon>Eukaryota</taxon>
        <taxon>Fungi</taxon>
        <taxon>Dikarya</taxon>
        <taxon>Ascomycota</taxon>
        <taxon>Taphrinomycotina</taxon>
        <taxon>Taphrinomycetes</taxon>
        <taxon>Taphrinales</taxon>
        <taxon>Protomycetaceae</taxon>
        <taxon>Protomyces</taxon>
    </lineage>
</organism>
<dbReference type="PANTHER" id="PTHR22929">
    <property type="entry name" value="RNA POLYMERASE III TRANSCRIPTION INITIATION FACTOR B"/>
    <property type="match status" value="1"/>
</dbReference>
<dbReference type="GO" id="GO:0070898">
    <property type="term" value="P:RNA polymerase III preinitiation complex assembly"/>
    <property type="evidence" value="ECO:0007669"/>
    <property type="project" value="TreeGrafter"/>
</dbReference>
<dbReference type="SUPFAM" id="SSF46689">
    <property type="entry name" value="Homeodomain-like"/>
    <property type="match status" value="1"/>
</dbReference>
<name>A0A1Y2F7X9_PROLT</name>
<reference evidence="3 4" key="1">
    <citation type="submission" date="2016-07" db="EMBL/GenBank/DDBJ databases">
        <title>Pervasive Adenine N6-methylation of Active Genes in Fungi.</title>
        <authorList>
            <consortium name="DOE Joint Genome Institute"/>
            <person name="Mondo S.J."/>
            <person name="Dannebaum R.O."/>
            <person name="Kuo R.C."/>
            <person name="Labutti K."/>
            <person name="Haridas S."/>
            <person name="Kuo A."/>
            <person name="Salamov A."/>
            <person name="Ahrendt S.R."/>
            <person name="Lipzen A."/>
            <person name="Sullivan W."/>
            <person name="Andreopoulos W.B."/>
            <person name="Clum A."/>
            <person name="Lindquist E."/>
            <person name="Daum C."/>
            <person name="Ramamoorthy G.K."/>
            <person name="Gryganskyi A."/>
            <person name="Culley D."/>
            <person name="Magnuson J.K."/>
            <person name="James T.Y."/>
            <person name="O'Malley M.A."/>
            <person name="Stajich J.E."/>
            <person name="Spatafora J.W."/>
            <person name="Visel A."/>
            <person name="Grigoriev I.V."/>
        </authorList>
    </citation>
    <scope>NUCLEOTIDE SEQUENCE [LARGE SCALE GENOMIC DNA]</scope>
    <source>
        <strain evidence="3 4">12-1054</strain>
    </source>
</reference>
<dbReference type="Proteomes" id="UP000193685">
    <property type="component" value="Unassembled WGS sequence"/>
</dbReference>
<dbReference type="OrthoDB" id="272624at2759"/>
<dbReference type="RefSeq" id="XP_040724154.1">
    <property type="nucleotide sequence ID" value="XM_040868320.1"/>
</dbReference>
<feature type="compositionally biased region" description="Basic and acidic residues" evidence="1">
    <location>
        <begin position="203"/>
        <end position="218"/>
    </location>
</feature>
<feature type="region of interest" description="Disordered" evidence="1">
    <location>
        <begin position="203"/>
        <end position="272"/>
    </location>
</feature>
<dbReference type="GO" id="GO:0000126">
    <property type="term" value="C:transcription factor TFIIIB complex"/>
    <property type="evidence" value="ECO:0007669"/>
    <property type="project" value="TreeGrafter"/>
</dbReference>
<dbReference type="Pfam" id="PF15963">
    <property type="entry name" value="Myb_DNA-bind_7"/>
    <property type="match status" value="1"/>
</dbReference>
<dbReference type="SMART" id="SM00717">
    <property type="entry name" value="SANT"/>
    <property type="match status" value="1"/>
</dbReference>
<dbReference type="GO" id="GO:0001156">
    <property type="term" value="F:TFIIIC-class transcription factor complex binding"/>
    <property type="evidence" value="ECO:0007669"/>
    <property type="project" value="TreeGrafter"/>
</dbReference>
<accession>A0A1Y2F7X9</accession>
<dbReference type="InterPro" id="IPR001005">
    <property type="entry name" value="SANT/Myb"/>
</dbReference>
<feature type="region of interest" description="Disordered" evidence="1">
    <location>
        <begin position="28"/>
        <end position="53"/>
    </location>
</feature>
<dbReference type="GeneID" id="63784919"/>
<dbReference type="STRING" id="56484.A0A1Y2F7X9"/>
<dbReference type="CDD" id="cd00167">
    <property type="entry name" value="SANT"/>
    <property type="match status" value="1"/>
</dbReference>